<dbReference type="GO" id="GO:0004540">
    <property type="term" value="F:RNA nuclease activity"/>
    <property type="evidence" value="ECO:0007669"/>
    <property type="project" value="InterPro"/>
</dbReference>
<dbReference type="AlphaFoldDB" id="A0A1I5K9Y1"/>
<dbReference type="InterPro" id="IPR021139">
    <property type="entry name" value="NYN"/>
</dbReference>
<evidence type="ECO:0000259" key="1">
    <source>
        <dbReference type="Pfam" id="PF01936"/>
    </source>
</evidence>
<evidence type="ECO:0000313" key="3">
    <source>
        <dbReference type="Proteomes" id="UP000199331"/>
    </source>
</evidence>
<dbReference type="Gene3D" id="3.40.50.1010">
    <property type="entry name" value="5'-nuclease"/>
    <property type="match status" value="1"/>
</dbReference>
<dbReference type="Pfam" id="PF01936">
    <property type="entry name" value="NYN"/>
    <property type="match status" value="1"/>
</dbReference>
<organism evidence="2 3">
    <name type="scientific">Qipengyuania nanhaisediminis</name>
    <dbReference type="NCBI Taxonomy" id="604088"/>
    <lineage>
        <taxon>Bacteria</taxon>
        <taxon>Pseudomonadati</taxon>
        <taxon>Pseudomonadota</taxon>
        <taxon>Alphaproteobacteria</taxon>
        <taxon>Sphingomonadales</taxon>
        <taxon>Erythrobacteraceae</taxon>
        <taxon>Qipengyuania</taxon>
    </lineage>
</organism>
<dbReference type="RefSeq" id="WP_177201760.1">
    <property type="nucleotide sequence ID" value="NZ_FOWZ01000001.1"/>
</dbReference>
<evidence type="ECO:0000313" key="2">
    <source>
        <dbReference type="EMBL" id="SFO81830.1"/>
    </source>
</evidence>
<dbReference type="STRING" id="604088.SAMN04488060_0030"/>
<accession>A0A1I5K9Y1</accession>
<dbReference type="Proteomes" id="UP000199331">
    <property type="component" value="Unassembled WGS sequence"/>
</dbReference>
<proteinExistence type="predicted"/>
<name>A0A1I5K9Y1_9SPHN</name>
<feature type="domain" description="NYN" evidence="1">
    <location>
        <begin position="13"/>
        <end position="150"/>
    </location>
</feature>
<sequence>MTTKVGSPVATGFIDGQNLFKQAKRLFGHREPNFDPVALHREVSRMAGFAPGPVRVYTGIPAANRQPRWHLFWNNKIQAMKRAGVTVTTRPLRYRKRQLFDEDGEVETITQAEEKGIDIRIALDLVRMARREELDAAIIYSQDQDLNEVVFEIEAISQLQGREIPLASAFPWSSQTHFDRGIARTQWLRIDQETYGSCVDPADYF</sequence>
<keyword evidence="3" id="KW-1185">Reference proteome</keyword>
<reference evidence="3" key="1">
    <citation type="submission" date="2016-10" db="EMBL/GenBank/DDBJ databases">
        <authorList>
            <person name="Varghese N."/>
            <person name="Submissions S."/>
        </authorList>
    </citation>
    <scope>NUCLEOTIDE SEQUENCE [LARGE SCALE GENOMIC DNA]</scope>
    <source>
        <strain evidence="3">CGMCC 1.7715</strain>
    </source>
</reference>
<gene>
    <name evidence="2" type="ORF">SAMN04488060_0030</name>
</gene>
<dbReference type="EMBL" id="FOWZ01000001">
    <property type="protein sequence ID" value="SFO81830.1"/>
    <property type="molecule type" value="Genomic_DNA"/>
</dbReference>
<protein>
    <submittedName>
        <fullName evidence="2">NYN domain-containing protein</fullName>
    </submittedName>
</protein>